<comment type="caution">
    <text evidence="2">The sequence shown here is derived from an EMBL/GenBank/DDBJ whole genome shotgun (WGS) entry which is preliminary data.</text>
</comment>
<dbReference type="Proteomes" id="UP000683925">
    <property type="component" value="Unassembled WGS sequence"/>
</dbReference>
<proteinExistence type="predicted"/>
<evidence type="ECO:0000313" key="3">
    <source>
        <dbReference type="Proteomes" id="UP000683925"/>
    </source>
</evidence>
<name>A0A8S1TG40_PAROT</name>
<dbReference type="EMBL" id="CAJJDP010000024">
    <property type="protein sequence ID" value="CAD8150634.1"/>
    <property type="molecule type" value="Genomic_DNA"/>
</dbReference>
<feature type="transmembrane region" description="Helical" evidence="1">
    <location>
        <begin position="56"/>
        <end position="74"/>
    </location>
</feature>
<keyword evidence="1" id="KW-0472">Membrane</keyword>
<gene>
    <name evidence="2" type="ORF">POCTA_138.1.T0240039</name>
</gene>
<keyword evidence="1" id="KW-1133">Transmembrane helix</keyword>
<keyword evidence="1" id="KW-0812">Transmembrane</keyword>
<keyword evidence="3" id="KW-1185">Reference proteome</keyword>
<evidence type="ECO:0000256" key="1">
    <source>
        <dbReference type="SAM" id="Phobius"/>
    </source>
</evidence>
<sequence>MDIFEYSGKKEKLFIKVNVKMRKRSVNWTSILDAVKVSHLIGMAVVIMLDKNDKNMVIWQNQVIVFIVIARYILGRLQQTKNGFQMEFSLQIQQCTISIDLISQIVINCQWWRFLGSRRG</sequence>
<accession>A0A8S1TG40</accession>
<evidence type="ECO:0000313" key="2">
    <source>
        <dbReference type="EMBL" id="CAD8150634.1"/>
    </source>
</evidence>
<feature type="transmembrane region" description="Helical" evidence="1">
    <location>
        <begin position="30"/>
        <end position="50"/>
    </location>
</feature>
<organism evidence="2 3">
    <name type="scientific">Paramecium octaurelia</name>
    <dbReference type="NCBI Taxonomy" id="43137"/>
    <lineage>
        <taxon>Eukaryota</taxon>
        <taxon>Sar</taxon>
        <taxon>Alveolata</taxon>
        <taxon>Ciliophora</taxon>
        <taxon>Intramacronucleata</taxon>
        <taxon>Oligohymenophorea</taxon>
        <taxon>Peniculida</taxon>
        <taxon>Parameciidae</taxon>
        <taxon>Paramecium</taxon>
    </lineage>
</organism>
<dbReference type="AlphaFoldDB" id="A0A8S1TG40"/>
<reference evidence="2" key="1">
    <citation type="submission" date="2021-01" db="EMBL/GenBank/DDBJ databases">
        <authorList>
            <consortium name="Genoscope - CEA"/>
            <person name="William W."/>
        </authorList>
    </citation>
    <scope>NUCLEOTIDE SEQUENCE</scope>
</reference>
<protein>
    <submittedName>
        <fullName evidence="2">Uncharacterized protein</fullName>
    </submittedName>
</protein>